<dbReference type="GO" id="GO:0070006">
    <property type="term" value="F:metalloaminopeptidase activity"/>
    <property type="evidence" value="ECO:0007669"/>
    <property type="project" value="InterPro"/>
</dbReference>
<keyword evidence="2" id="KW-0378">Hydrolase</keyword>
<dbReference type="SUPFAM" id="SSF52949">
    <property type="entry name" value="Macro domain-like"/>
    <property type="match status" value="1"/>
</dbReference>
<dbReference type="Proteomes" id="UP000261811">
    <property type="component" value="Unassembled WGS sequence"/>
</dbReference>
<sequence length="113" mass="10947">MTTISLDSAVLTALDADAIVVGVHPAEDGVRPAGADDLDAALSGRLADSLTALGATGKPGEVVKLPTLGSVPAALIVAVGLGEADALDAEGLRRAAGAALRALAGKTRVAVAL</sequence>
<dbReference type="InterPro" id="IPR043472">
    <property type="entry name" value="Macro_dom-like"/>
</dbReference>
<evidence type="ECO:0000313" key="3">
    <source>
        <dbReference type="Proteomes" id="UP000261811"/>
    </source>
</evidence>
<reference evidence="2 3" key="1">
    <citation type="submission" date="2018-08" db="EMBL/GenBank/DDBJ databases">
        <title>Actinomadura jelena sp. nov., a novel Actinomycete isolated from soil in Chad.</title>
        <authorList>
            <person name="Shi L."/>
        </authorList>
    </citation>
    <scope>NUCLEOTIDE SEQUENCE [LARGE SCALE GENOMIC DNA]</scope>
    <source>
        <strain evidence="2 3">NEAU-G17</strain>
    </source>
</reference>
<name>A0A372JH87_9ACTN</name>
<dbReference type="RefSeq" id="WP_328589195.1">
    <property type="nucleotide sequence ID" value="NZ_QURH01000363.1"/>
</dbReference>
<dbReference type="InterPro" id="IPR008283">
    <property type="entry name" value="Peptidase_M17_N"/>
</dbReference>
<dbReference type="Gene3D" id="3.40.220.10">
    <property type="entry name" value="Leucine Aminopeptidase, subunit E, domain 1"/>
    <property type="match status" value="1"/>
</dbReference>
<keyword evidence="3" id="KW-1185">Reference proteome</keyword>
<proteinExistence type="predicted"/>
<comment type="caution">
    <text evidence="2">The sequence shown here is derived from an EMBL/GenBank/DDBJ whole genome shotgun (WGS) entry which is preliminary data.</text>
</comment>
<gene>
    <name evidence="2" type="ORF">DZF91_22735</name>
</gene>
<keyword evidence="2" id="KW-0645">Protease</keyword>
<accession>A0A372JH87</accession>
<feature type="non-terminal residue" evidence="2">
    <location>
        <position position="113"/>
    </location>
</feature>
<organism evidence="2 3">
    <name type="scientific">Actinomadura logoneensis</name>
    <dbReference type="NCBI Taxonomy" id="2293572"/>
    <lineage>
        <taxon>Bacteria</taxon>
        <taxon>Bacillati</taxon>
        <taxon>Actinomycetota</taxon>
        <taxon>Actinomycetes</taxon>
        <taxon>Streptosporangiales</taxon>
        <taxon>Thermomonosporaceae</taxon>
        <taxon>Actinomadura</taxon>
    </lineage>
</organism>
<evidence type="ECO:0000259" key="1">
    <source>
        <dbReference type="Pfam" id="PF02789"/>
    </source>
</evidence>
<feature type="domain" description="Peptidase M17 leucyl aminopeptidase N-terminal" evidence="1">
    <location>
        <begin position="20"/>
        <end position="110"/>
    </location>
</feature>
<dbReference type="EMBL" id="QURH01000363">
    <property type="protein sequence ID" value="RFU39372.1"/>
    <property type="molecule type" value="Genomic_DNA"/>
</dbReference>
<evidence type="ECO:0000313" key="2">
    <source>
        <dbReference type="EMBL" id="RFU39372.1"/>
    </source>
</evidence>
<keyword evidence="2" id="KW-0031">Aminopeptidase</keyword>
<dbReference type="GO" id="GO:0006508">
    <property type="term" value="P:proteolysis"/>
    <property type="evidence" value="ECO:0007669"/>
    <property type="project" value="InterPro"/>
</dbReference>
<dbReference type="Pfam" id="PF02789">
    <property type="entry name" value="Peptidase_M17_N"/>
    <property type="match status" value="1"/>
</dbReference>
<protein>
    <submittedName>
        <fullName evidence="2">Leucyl aminopeptidase</fullName>
    </submittedName>
</protein>
<dbReference type="AlphaFoldDB" id="A0A372JH87"/>